<accession>A0A0B6Z7Z4</accession>
<dbReference type="EMBL" id="HACG01017879">
    <property type="protein sequence ID" value="CEK64744.1"/>
    <property type="molecule type" value="Transcribed_RNA"/>
</dbReference>
<evidence type="ECO:0000256" key="1">
    <source>
        <dbReference type="SAM" id="MobiDB-lite"/>
    </source>
</evidence>
<sequence length="252" mass="27601">MFTPLNIVASRASNTTPASVHRAQDSTHSHTTTPAHSNTLRNTTTANIPHVPAHANVSHIMSIIISKQNKQTGELELVAKVSPYDPPTASIDPENIHVTGSTDSSQISQEQGYLEVSWEYPSNAHSGDYQCNVFALDSTLHPVSLASSAHITASQATISELATFVAQNDKYITELKNSVSELTSQLSILKLENQQQFEAVYNTTDILFNKTENITARNIQSGPVTCSNTFVAFQKPYERIPQVFISVFNLQT</sequence>
<feature type="compositionally biased region" description="Low complexity" evidence="1">
    <location>
        <begin position="29"/>
        <end position="39"/>
    </location>
</feature>
<gene>
    <name evidence="2" type="primary">ORF52763</name>
</gene>
<evidence type="ECO:0000313" key="2">
    <source>
        <dbReference type="EMBL" id="CEK64744.1"/>
    </source>
</evidence>
<feature type="region of interest" description="Disordered" evidence="1">
    <location>
        <begin position="1"/>
        <end position="41"/>
    </location>
</feature>
<proteinExistence type="predicted"/>
<dbReference type="AlphaFoldDB" id="A0A0B6Z7Z4"/>
<organism evidence="2">
    <name type="scientific">Arion vulgaris</name>
    <dbReference type="NCBI Taxonomy" id="1028688"/>
    <lineage>
        <taxon>Eukaryota</taxon>
        <taxon>Metazoa</taxon>
        <taxon>Spiralia</taxon>
        <taxon>Lophotrochozoa</taxon>
        <taxon>Mollusca</taxon>
        <taxon>Gastropoda</taxon>
        <taxon>Heterobranchia</taxon>
        <taxon>Euthyneura</taxon>
        <taxon>Panpulmonata</taxon>
        <taxon>Eupulmonata</taxon>
        <taxon>Stylommatophora</taxon>
        <taxon>Helicina</taxon>
        <taxon>Arionoidea</taxon>
        <taxon>Arionidae</taxon>
        <taxon>Arion</taxon>
    </lineage>
</organism>
<protein>
    <submittedName>
        <fullName evidence="2">Uncharacterized protein</fullName>
    </submittedName>
</protein>
<reference evidence="2" key="1">
    <citation type="submission" date="2014-12" db="EMBL/GenBank/DDBJ databases">
        <title>Insight into the proteome of Arion vulgaris.</title>
        <authorList>
            <person name="Aradska J."/>
            <person name="Bulat T."/>
            <person name="Smidak R."/>
            <person name="Sarate P."/>
            <person name="Gangsoo J."/>
            <person name="Sialana F."/>
            <person name="Bilban M."/>
            <person name="Lubec G."/>
        </authorList>
    </citation>
    <scope>NUCLEOTIDE SEQUENCE</scope>
    <source>
        <tissue evidence="2">Skin</tissue>
    </source>
</reference>
<feature type="non-terminal residue" evidence="2">
    <location>
        <position position="252"/>
    </location>
</feature>
<name>A0A0B6Z7Z4_9EUPU</name>